<dbReference type="SUPFAM" id="SSF56645">
    <property type="entry name" value="Acyl-CoA dehydrogenase NM domain-like"/>
    <property type="match status" value="1"/>
</dbReference>
<dbReference type="GO" id="GO:0008470">
    <property type="term" value="F:3-methylbutanoyl-CoA dehydrogenase activity"/>
    <property type="evidence" value="ECO:0007669"/>
    <property type="project" value="TreeGrafter"/>
</dbReference>
<dbReference type="InterPro" id="IPR046373">
    <property type="entry name" value="Acyl-CoA_Oxase/DH_mid-dom_sf"/>
</dbReference>
<organism evidence="4 5">
    <name type="scientific">Microbacterium betulae</name>
    <dbReference type="NCBI Taxonomy" id="2981139"/>
    <lineage>
        <taxon>Bacteria</taxon>
        <taxon>Bacillati</taxon>
        <taxon>Actinomycetota</taxon>
        <taxon>Actinomycetes</taxon>
        <taxon>Micrococcales</taxon>
        <taxon>Microbacteriaceae</taxon>
        <taxon>Microbacterium</taxon>
    </lineage>
</organism>
<feature type="domain" description="Acyl-CoA dehydrogenase C-terminal" evidence="3">
    <location>
        <begin position="243"/>
        <end position="383"/>
    </location>
</feature>
<reference evidence="4 5" key="1">
    <citation type="submission" date="2023-02" db="EMBL/GenBank/DDBJ databases">
        <title>Microbacterium betulae sp. nov., isolated from birch wood.</title>
        <authorList>
            <person name="Pasciak M."/>
            <person name="Pawlik K.J."/>
            <person name="Martynowski D."/>
            <person name="Laczmanski L."/>
            <person name="Ciekot J."/>
            <person name="Szponar B."/>
            <person name="Wojcik-Fatla A."/>
            <person name="Mackiewicz B."/>
            <person name="Farian E."/>
            <person name="Cholewa G."/>
            <person name="Cholewa A."/>
            <person name="Dutkiewicz J."/>
        </authorList>
    </citation>
    <scope>NUCLEOTIDE SEQUENCE [LARGE SCALE GENOMIC DNA]</scope>
    <source>
        <strain evidence="4 5">AB</strain>
    </source>
</reference>
<evidence type="ECO:0000259" key="3">
    <source>
        <dbReference type="Pfam" id="PF08028"/>
    </source>
</evidence>
<dbReference type="PANTHER" id="PTHR43884">
    <property type="entry name" value="ACYL-COA DEHYDROGENASE"/>
    <property type="match status" value="1"/>
</dbReference>
<feature type="domain" description="Acyl-CoA dehydrogenase/oxidase N-terminal" evidence="2">
    <location>
        <begin position="23"/>
        <end position="119"/>
    </location>
</feature>
<dbReference type="InterPro" id="IPR009100">
    <property type="entry name" value="AcylCoA_DH/oxidase_NM_dom_sf"/>
</dbReference>
<dbReference type="InterPro" id="IPR013786">
    <property type="entry name" value="AcylCoA_DH/ox_N"/>
</dbReference>
<dbReference type="Gene3D" id="2.40.110.10">
    <property type="entry name" value="Butyryl-CoA Dehydrogenase, subunit A, domain 2"/>
    <property type="match status" value="1"/>
</dbReference>
<dbReference type="Gene3D" id="1.10.540.10">
    <property type="entry name" value="Acyl-CoA dehydrogenase/oxidase, N-terminal domain"/>
    <property type="match status" value="1"/>
</dbReference>
<evidence type="ECO:0000313" key="5">
    <source>
        <dbReference type="Proteomes" id="UP001305498"/>
    </source>
</evidence>
<dbReference type="InterPro" id="IPR037069">
    <property type="entry name" value="AcylCoA_DH/ox_N_sf"/>
</dbReference>
<protein>
    <submittedName>
        <fullName evidence="4">Acyl-CoA dehydrogenase family protein</fullName>
    </submittedName>
</protein>
<dbReference type="PIRSF" id="PIRSF016578">
    <property type="entry name" value="HsaA"/>
    <property type="match status" value="1"/>
</dbReference>
<evidence type="ECO:0000259" key="2">
    <source>
        <dbReference type="Pfam" id="PF02771"/>
    </source>
</evidence>
<dbReference type="EMBL" id="CP118157">
    <property type="protein sequence ID" value="WOF22794.1"/>
    <property type="molecule type" value="Genomic_DNA"/>
</dbReference>
<accession>A0AA97FIS7</accession>
<dbReference type="InterPro" id="IPR013107">
    <property type="entry name" value="Acyl-CoA_DH_C"/>
</dbReference>
<dbReference type="GO" id="GO:0006552">
    <property type="term" value="P:L-leucine catabolic process"/>
    <property type="evidence" value="ECO:0007669"/>
    <property type="project" value="TreeGrafter"/>
</dbReference>
<dbReference type="KEGG" id="mbet:N8K70_15580"/>
<dbReference type="InterPro" id="IPR036250">
    <property type="entry name" value="AcylCo_DH-like_C"/>
</dbReference>
<evidence type="ECO:0000313" key="4">
    <source>
        <dbReference type="EMBL" id="WOF22794.1"/>
    </source>
</evidence>
<name>A0AA97FIS7_9MICO</name>
<evidence type="ECO:0000256" key="1">
    <source>
        <dbReference type="ARBA" id="ARBA00023002"/>
    </source>
</evidence>
<dbReference type="GO" id="GO:0050660">
    <property type="term" value="F:flavin adenine dinucleotide binding"/>
    <property type="evidence" value="ECO:0007669"/>
    <property type="project" value="InterPro"/>
</dbReference>
<dbReference type="Proteomes" id="UP001305498">
    <property type="component" value="Chromosome"/>
</dbReference>
<dbReference type="Pfam" id="PF08028">
    <property type="entry name" value="Acyl-CoA_dh_2"/>
    <property type="match status" value="1"/>
</dbReference>
<dbReference type="RefSeq" id="WP_317139265.1">
    <property type="nucleotide sequence ID" value="NZ_CP118157.1"/>
</dbReference>
<keyword evidence="5" id="KW-1185">Reference proteome</keyword>
<dbReference type="SUPFAM" id="SSF47203">
    <property type="entry name" value="Acyl-CoA dehydrogenase C-terminal domain-like"/>
    <property type="match status" value="1"/>
</dbReference>
<dbReference type="Gene3D" id="1.20.140.10">
    <property type="entry name" value="Butyryl-CoA Dehydrogenase, subunit A, domain 3"/>
    <property type="match status" value="1"/>
</dbReference>
<proteinExistence type="predicted"/>
<keyword evidence="1" id="KW-0560">Oxidoreductase</keyword>
<dbReference type="AlphaFoldDB" id="A0AA97FIS7"/>
<sequence length="421" mass="44683">MSQFVEQRWEGVPEDVVRRIRPVVEQIAEGAAERERERRLPVAEVDLLRDAGLTLARVPASEGGWGLGWRPLARVLIAVAAADANLPQILRGHLALVEQTITTADAAFRDRWLQRLRAGAVVGNAWSEPAGKSLARSGTEIVAGADGGLRVTGRKFYTTGSIFGTWTDALASRAEDDAEVAALIPLDQEGVTVLDDWDGFGQRLTGTGTILFEEATVDAEDVLPVAERFGYQTAQFQLVLLTVLAGIAQDAVADAAARVRTRTRVYSHGLAGRAQDDAQIQALIGELAAEAFAVEATVLAVADAVESAYAALVAARDGAASAEDARTAAGLAEIRAAQAQSVVTAQVQRIASRLFDALGASATARDGGLDRHWRNARTVSSHNPVLYKNRWVGEWVLSDVLPDPLWSVGTPEAASGSPDAG</sequence>
<dbReference type="PANTHER" id="PTHR43884:SF12">
    <property type="entry name" value="ISOVALERYL-COA DEHYDROGENASE, MITOCHONDRIAL-RELATED"/>
    <property type="match status" value="1"/>
</dbReference>
<dbReference type="Pfam" id="PF02771">
    <property type="entry name" value="Acyl-CoA_dh_N"/>
    <property type="match status" value="1"/>
</dbReference>
<gene>
    <name evidence="4" type="ORF">N8K70_15580</name>
</gene>